<dbReference type="EMBL" id="JAWQEG010003462">
    <property type="protein sequence ID" value="KAK3866108.1"/>
    <property type="molecule type" value="Genomic_DNA"/>
</dbReference>
<accession>A0AAE1K921</accession>
<dbReference type="PROSITE" id="PS51843">
    <property type="entry name" value="NR_LBD"/>
    <property type="match status" value="1"/>
</dbReference>
<feature type="region of interest" description="Disordered" evidence="4">
    <location>
        <begin position="1"/>
        <end position="22"/>
    </location>
</feature>
<dbReference type="InterPro" id="IPR050274">
    <property type="entry name" value="Nuclear_hormone_rcpt_NR2"/>
</dbReference>
<dbReference type="InterPro" id="IPR001723">
    <property type="entry name" value="Nuclear_hrmn_rcpt"/>
</dbReference>
<dbReference type="InterPro" id="IPR000536">
    <property type="entry name" value="Nucl_hrmn_rcpt_lig-bd"/>
</dbReference>
<evidence type="ECO:0000313" key="7">
    <source>
        <dbReference type="Proteomes" id="UP001286313"/>
    </source>
</evidence>
<evidence type="ECO:0000256" key="2">
    <source>
        <dbReference type="ARBA" id="ARBA00023163"/>
    </source>
</evidence>
<dbReference type="InterPro" id="IPR035500">
    <property type="entry name" value="NHR-like_dom_sf"/>
</dbReference>
<name>A0AAE1K921_PETCI</name>
<keyword evidence="1" id="KW-0805">Transcription regulation</keyword>
<dbReference type="PANTHER" id="PTHR24083">
    <property type="entry name" value="NUCLEAR HORMONE RECEPTOR"/>
    <property type="match status" value="1"/>
</dbReference>
<evidence type="ECO:0000259" key="5">
    <source>
        <dbReference type="PROSITE" id="PS51843"/>
    </source>
</evidence>
<proteinExistence type="predicted"/>
<dbReference type="PRINTS" id="PR00398">
    <property type="entry name" value="STRDHORMONER"/>
</dbReference>
<protein>
    <recommendedName>
        <fullName evidence="5">NR LBD domain-containing protein</fullName>
    </recommendedName>
</protein>
<feature type="compositionally biased region" description="Basic and acidic residues" evidence="4">
    <location>
        <begin position="166"/>
        <end position="179"/>
    </location>
</feature>
<feature type="region of interest" description="Disordered" evidence="4">
    <location>
        <begin position="64"/>
        <end position="226"/>
    </location>
</feature>
<dbReference type="Gene3D" id="1.10.565.10">
    <property type="entry name" value="Retinoid X Receptor"/>
    <property type="match status" value="1"/>
</dbReference>
<dbReference type="Pfam" id="PF00104">
    <property type="entry name" value="Hormone_recep"/>
    <property type="match status" value="1"/>
</dbReference>
<keyword evidence="2" id="KW-0804">Transcription</keyword>
<gene>
    <name evidence="6" type="ORF">Pcinc_028334</name>
</gene>
<evidence type="ECO:0000313" key="6">
    <source>
        <dbReference type="EMBL" id="KAK3866108.1"/>
    </source>
</evidence>
<dbReference type="SMART" id="SM00430">
    <property type="entry name" value="HOLI"/>
    <property type="match status" value="1"/>
</dbReference>
<organism evidence="6 7">
    <name type="scientific">Petrolisthes cinctipes</name>
    <name type="common">Flat porcelain crab</name>
    <dbReference type="NCBI Taxonomy" id="88211"/>
    <lineage>
        <taxon>Eukaryota</taxon>
        <taxon>Metazoa</taxon>
        <taxon>Ecdysozoa</taxon>
        <taxon>Arthropoda</taxon>
        <taxon>Crustacea</taxon>
        <taxon>Multicrustacea</taxon>
        <taxon>Malacostraca</taxon>
        <taxon>Eumalacostraca</taxon>
        <taxon>Eucarida</taxon>
        <taxon>Decapoda</taxon>
        <taxon>Pleocyemata</taxon>
        <taxon>Anomura</taxon>
        <taxon>Galatheoidea</taxon>
        <taxon>Porcellanidae</taxon>
        <taxon>Petrolisthes</taxon>
    </lineage>
</organism>
<feature type="domain" description="NR LBD" evidence="5">
    <location>
        <begin position="202"/>
        <end position="428"/>
    </location>
</feature>
<dbReference type="Proteomes" id="UP001286313">
    <property type="component" value="Unassembled WGS sequence"/>
</dbReference>
<evidence type="ECO:0000256" key="4">
    <source>
        <dbReference type="SAM" id="MobiDB-lite"/>
    </source>
</evidence>
<dbReference type="FunFam" id="1.10.565.10:FF:000022">
    <property type="entry name" value="Nuclear receptor subfamily 2 group E member 3"/>
    <property type="match status" value="1"/>
</dbReference>
<sequence length="428" mass="45912">MGMNKDAVQNERQPRNTATIRPEAFADMDQERLLREAAVAVGVFTPPLPIPGLVSAMGGTRGFLGHHPPSIVTTAHHPHPPPPPQPHQHPHPHPHPLAAAITSTPTLPHIPTSASSSNNNNNNNNSNNNNNNNNNNPATFNHMSGTTNGGVGSIGGLLTVRPNTPTKDDHEHQGGRDSPVDVTGNGGSEVELTGNTPPTSLSSSHLPPVVSSSSSSTSSSSGASYVEPTPLWDPLQESVQETAARLLFMAVKWAKNLPSFSSLPFRDQVVLLEEVWSELFVLNAVQWSLPLPTCPLLTPSAHAHALAHAHKAAQAAHDIRQLSEVAGAFRDLGVDPAEFAYLKAIVLFRPVRGLKDASQVESLQDQAQVMLSQHVRAHYPARPARFGRLLLLLASLRAPPPPRVQALFFTATIGNTPMEKILCDMYKS</sequence>
<comment type="caution">
    <text evidence="6">The sequence shown here is derived from an EMBL/GenBank/DDBJ whole genome shotgun (WGS) entry which is preliminary data.</text>
</comment>
<keyword evidence="7" id="KW-1185">Reference proteome</keyword>
<feature type="compositionally biased region" description="Low complexity" evidence="4">
    <location>
        <begin position="197"/>
        <end position="221"/>
    </location>
</feature>
<reference evidence="6" key="1">
    <citation type="submission" date="2023-10" db="EMBL/GenBank/DDBJ databases">
        <title>Genome assemblies of two species of porcelain crab, Petrolisthes cinctipes and Petrolisthes manimaculis (Anomura: Porcellanidae).</title>
        <authorList>
            <person name="Angst P."/>
        </authorList>
    </citation>
    <scope>NUCLEOTIDE SEQUENCE</scope>
    <source>
        <strain evidence="6">PB745_01</strain>
        <tissue evidence="6">Gill</tissue>
    </source>
</reference>
<keyword evidence="3" id="KW-0675">Receptor</keyword>
<evidence type="ECO:0000256" key="1">
    <source>
        <dbReference type="ARBA" id="ARBA00023015"/>
    </source>
</evidence>
<dbReference type="SUPFAM" id="SSF48508">
    <property type="entry name" value="Nuclear receptor ligand-binding domain"/>
    <property type="match status" value="1"/>
</dbReference>
<dbReference type="AlphaFoldDB" id="A0AAE1K921"/>
<evidence type="ECO:0000256" key="3">
    <source>
        <dbReference type="ARBA" id="ARBA00023170"/>
    </source>
</evidence>
<feature type="compositionally biased region" description="Low complexity" evidence="4">
    <location>
        <begin position="115"/>
        <end position="136"/>
    </location>
</feature>